<keyword evidence="1" id="KW-0812">Transmembrane</keyword>
<evidence type="ECO:0000256" key="1">
    <source>
        <dbReference type="SAM" id="Phobius"/>
    </source>
</evidence>
<dbReference type="EMBL" id="CAXITT010000674">
    <property type="protein sequence ID" value="CAL1545078.1"/>
    <property type="molecule type" value="Genomic_DNA"/>
</dbReference>
<organism evidence="2 3">
    <name type="scientific">Lymnaea stagnalis</name>
    <name type="common">Great pond snail</name>
    <name type="synonym">Helix stagnalis</name>
    <dbReference type="NCBI Taxonomy" id="6523"/>
    <lineage>
        <taxon>Eukaryota</taxon>
        <taxon>Metazoa</taxon>
        <taxon>Spiralia</taxon>
        <taxon>Lophotrochozoa</taxon>
        <taxon>Mollusca</taxon>
        <taxon>Gastropoda</taxon>
        <taxon>Heterobranchia</taxon>
        <taxon>Euthyneura</taxon>
        <taxon>Panpulmonata</taxon>
        <taxon>Hygrophila</taxon>
        <taxon>Lymnaeoidea</taxon>
        <taxon>Lymnaeidae</taxon>
        <taxon>Lymnaea</taxon>
    </lineage>
</organism>
<name>A0AAV2IJA5_LYMST</name>
<gene>
    <name evidence="2" type="ORF">GSLYS_00018561001</name>
</gene>
<evidence type="ECO:0000313" key="2">
    <source>
        <dbReference type="EMBL" id="CAL1545078.1"/>
    </source>
</evidence>
<evidence type="ECO:0000313" key="3">
    <source>
        <dbReference type="Proteomes" id="UP001497497"/>
    </source>
</evidence>
<dbReference type="Proteomes" id="UP001497497">
    <property type="component" value="Unassembled WGS sequence"/>
</dbReference>
<dbReference type="AlphaFoldDB" id="A0AAV2IJA5"/>
<keyword evidence="1" id="KW-0472">Membrane</keyword>
<sequence length="477" mass="53797">MMNTLALKDNNLVCRIDIVFFILCALCSDLFSAEITFTAVSKPGNSDLHSLVLDCNVSETPTNVMIYRKHPSQETLVKVFNSENEIKRRASFEIKNQPIKNLTGEYECAGTYHIRRPRVHKIINVSMIDLTPSFCKMTTNDKVINVTKDTALAEFCVTSNQRIERVLINGQVLFDKVVLPSANYKLENTTRESTVEFRLNLLQLNRKSTQHYKVQILYQTNMNLEFRFSLLFPKEHPKLCDETSNNANIATINNMAIADICVKPGDNVSKVTINDVEIFHHSQLPSPHYTLHSKTHDDKIIFTIGVLNLTTSSPVKYVVKIITESGLQLIYQFHVKLNPVTEISTACYTTGNATRLNVVKNNVTISMCVKTTDTLSSLAMNQRPISDSASDPSLRYAIKNETLGQHTQYTIEFSNLNKNIARNVTLGVTSLGQTIEYHFDLFFPEEPQSDLARSTGTLILPMLGFLMFTVIVTIIVL</sequence>
<keyword evidence="3" id="KW-1185">Reference proteome</keyword>
<feature type="transmembrane region" description="Helical" evidence="1">
    <location>
        <begin position="458"/>
        <end position="476"/>
    </location>
</feature>
<proteinExistence type="predicted"/>
<accession>A0AAV2IJA5</accession>
<reference evidence="2 3" key="1">
    <citation type="submission" date="2024-04" db="EMBL/GenBank/DDBJ databases">
        <authorList>
            <consortium name="Genoscope - CEA"/>
            <person name="William W."/>
        </authorList>
    </citation>
    <scope>NUCLEOTIDE SEQUENCE [LARGE SCALE GENOMIC DNA]</scope>
</reference>
<comment type="caution">
    <text evidence="2">The sequence shown here is derived from an EMBL/GenBank/DDBJ whole genome shotgun (WGS) entry which is preliminary data.</text>
</comment>
<protein>
    <submittedName>
        <fullName evidence="2">Uncharacterized protein</fullName>
    </submittedName>
</protein>
<keyword evidence="1" id="KW-1133">Transmembrane helix</keyword>